<dbReference type="PANTHER" id="PTHR48449:SF1">
    <property type="entry name" value="DUF1985 DOMAIN-CONTAINING PROTEIN"/>
    <property type="match status" value="1"/>
</dbReference>
<name>A0AAV9MG24_9SOLN</name>
<proteinExistence type="predicted"/>
<dbReference type="InterPro" id="IPR015410">
    <property type="entry name" value="DUF1985"/>
</dbReference>
<sequence>MWVENKYKHLHDPLAMNDKSVVKPKQMSEKPPKKGEEKRHLSFPDPHFRRQVQFYVLFFEFAGYELCYKKILAHPLRFGAVFKFDFANEIKKSINEKGVEMFKNTIFVPYLNIPKCNFQDLLHVRHANGTVLQFSIKDFAIVIGLKCKGNVKDFSYSESTPGRLLQRYFPDATAGITKSHLIQRFQMGNWETTHDTVQMAILYFVHTFMLCQLGETSIQIEEFLMVEDGRYELYPWG</sequence>
<organism evidence="3 4">
    <name type="scientific">Solanum pinnatisectum</name>
    <name type="common">tansyleaf nightshade</name>
    <dbReference type="NCBI Taxonomy" id="50273"/>
    <lineage>
        <taxon>Eukaryota</taxon>
        <taxon>Viridiplantae</taxon>
        <taxon>Streptophyta</taxon>
        <taxon>Embryophyta</taxon>
        <taxon>Tracheophyta</taxon>
        <taxon>Spermatophyta</taxon>
        <taxon>Magnoliopsida</taxon>
        <taxon>eudicotyledons</taxon>
        <taxon>Gunneridae</taxon>
        <taxon>Pentapetalae</taxon>
        <taxon>asterids</taxon>
        <taxon>lamiids</taxon>
        <taxon>Solanales</taxon>
        <taxon>Solanaceae</taxon>
        <taxon>Solanoideae</taxon>
        <taxon>Solaneae</taxon>
        <taxon>Solanum</taxon>
    </lineage>
</organism>
<gene>
    <name evidence="3" type="ORF">R3W88_000611</name>
</gene>
<accession>A0AAV9MG24</accession>
<keyword evidence="4" id="KW-1185">Reference proteome</keyword>
<dbReference type="Proteomes" id="UP001311915">
    <property type="component" value="Unassembled WGS sequence"/>
</dbReference>
<evidence type="ECO:0000313" key="4">
    <source>
        <dbReference type="Proteomes" id="UP001311915"/>
    </source>
</evidence>
<dbReference type="PANTHER" id="PTHR48449">
    <property type="entry name" value="DUF1985 DOMAIN-CONTAINING PROTEIN"/>
    <property type="match status" value="1"/>
</dbReference>
<evidence type="ECO:0000256" key="1">
    <source>
        <dbReference type="SAM" id="MobiDB-lite"/>
    </source>
</evidence>
<dbReference type="Pfam" id="PF09331">
    <property type="entry name" value="DUF1985"/>
    <property type="match status" value="1"/>
</dbReference>
<evidence type="ECO:0000259" key="2">
    <source>
        <dbReference type="Pfam" id="PF09331"/>
    </source>
</evidence>
<reference evidence="3 4" key="1">
    <citation type="submission" date="2023-10" db="EMBL/GenBank/DDBJ databases">
        <title>Genome-Wide Identification Analysis in wild type Solanum Pinnatisectum Reveals Some Genes Defensing Phytophthora Infestans.</title>
        <authorList>
            <person name="Sun C."/>
        </authorList>
    </citation>
    <scope>NUCLEOTIDE SEQUENCE [LARGE SCALE GENOMIC DNA]</scope>
    <source>
        <strain evidence="3">LQN</strain>
        <tissue evidence="3">Leaf</tissue>
    </source>
</reference>
<comment type="caution">
    <text evidence="3">The sequence shown here is derived from an EMBL/GenBank/DDBJ whole genome shotgun (WGS) entry which is preliminary data.</text>
</comment>
<dbReference type="EMBL" id="JAWPEI010000001">
    <property type="protein sequence ID" value="KAK4736914.1"/>
    <property type="molecule type" value="Genomic_DNA"/>
</dbReference>
<evidence type="ECO:0000313" key="3">
    <source>
        <dbReference type="EMBL" id="KAK4736914.1"/>
    </source>
</evidence>
<dbReference type="AlphaFoldDB" id="A0AAV9MG24"/>
<feature type="region of interest" description="Disordered" evidence="1">
    <location>
        <begin position="21"/>
        <end position="41"/>
    </location>
</feature>
<protein>
    <recommendedName>
        <fullName evidence="2">DUF1985 domain-containing protein</fullName>
    </recommendedName>
</protein>
<feature type="domain" description="DUF1985" evidence="2">
    <location>
        <begin position="127"/>
        <end position="237"/>
    </location>
</feature>
<feature type="compositionally biased region" description="Basic and acidic residues" evidence="1">
    <location>
        <begin position="26"/>
        <end position="41"/>
    </location>
</feature>